<dbReference type="SUPFAM" id="SSF81606">
    <property type="entry name" value="PP2C-like"/>
    <property type="match status" value="1"/>
</dbReference>
<dbReference type="InterPro" id="IPR036457">
    <property type="entry name" value="PPM-type-like_dom_sf"/>
</dbReference>
<accession>A0AAE2SBT2</accession>
<name>A0AAE2SBT2_9BACT</name>
<dbReference type="SMART" id="SM00332">
    <property type="entry name" value="PP2Cc"/>
    <property type="match status" value="1"/>
</dbReference>
<dbReference type="Pfam" id="PF13672">
    <property type="entry name" value="PP2C_2"/>
    <property type="match status" value="1"/>
</dbReference>
<evidence type="ECO:0000313" key="2">
    <source>
        <dbReference type="EMBL" id="MBK1854978.1"/>
    </source>
</evidence>
<protein>
    <submittedName>
        <fullName evidence="2">Serine/threonine-protein phosphatase</fullName>
    </submittedName>
</protein>
<dbReference type="AlphaFoldDB" id="A0AAE2SBT2"/>
<dbReference type="EMBL" id="JAENIG010000004">
    <property type="protein sequence ID" value="MBK1854978.1"/>
    <property type="molecule type" value="Genomic_DNA"/>
</dbReference>
<evidence type="ECO:0000313" key="3">
    <source>
        <dbReference type="Proteomes" id="UP000634206"/>
    </source>
</evidence>
<comment type="caution">
    <text evidence="2">The sequence shown here is derived from an EMBL/GenBank/DDBJ whole genome shotgun (WGS) entry which is preliminary data.</text>
</comment>
<dbReference type="CDD" id="cd00143">
    <property type="entry name" value="PP2Cc"/>
    <property type="match status" value="1"/>
</dbReference>
<feature type="domain" description="PPM-type phosphatase" evidence="1">
    <location>
        <begin position="5"/>
        <end position="259"/>
    </location>
</feature>
<dbReference type="Proteomes" id="UP000634206">
    <property type="component" value="Unassembled WGS sequence"/>
</dbReference>
<proteinExistence type="predicted"/>
<sequence>MLKADQDFAGVQIQGDRVYQEDAQGFTLLVEADGGRVEMLLTVLADGMGGENAGGHASASVVRSVADYCQYVGLAEKQEVPEMLAAAVQEATLDLSLAIQADPELAGMGTTLLAVVVEGDQLYWISVGDSPLYLYRDGRIEQLNEDHSMMPLLLREVEQGYLDERLLKYHPDRNALRSALTGRDVELIDCPAVGLPLQSGDVVVIASDGLQTMTPDEIAQCLDEFQTCSAEEISQRLVEAVCELKQPRQDNTSVNVIKIPSQSGE</sequence>
<dbReference type="Gene3D" id="3.60.40.10">
    <property type="entry name" value="PPM-type phosphatase domain"/>
    <property type="match status" value="1"/>
</dbReference>
<dbReference type="RefSeq" id="WP_309489589.1">
    <property type="nucleotide sequence ID" value="NZ_JAENIG010000004.1"/>
</dbReference>
<dbReference type="InterPro" id="IPR001932">
    <property type="entry name" value="PPM-type_phosphatase-like_dom"/>
</dbReference>
<evidence type="ECO:0000259" key="1">
    <source>
        <dbReference type="PROSITE" id="PS51746"/>
    </source>
</evidence>
<reference evidence="2" key="1">
    <citation type="submission" date="2021-01" db="EMBL/GenBank/DDBJ databases">
        <title>Modified the classification status of verrucomicrobia.</title>
        <authorList>
            <person name="Feng X."/>
        </authorList>
    </citation>
    <scope>NUCLEOTIDE SEQUENCE</scope>
    <source>
        <strain evidence="2">5K15</strain>
    </source>
</reference>
<organism evidence="2 3">
    <name type="scientific">Oceaniferula flava</name>
    <dbReference type="NCBI Taxonomy" id="2800421"/>
    <lineage>
        <taxon>Bacteria</taxon>
        <taxon>Pseudomonadati</taxon>
        <taxon>Verrucomicrobiota</taxon>
        <taxon>Verrucomicrobiia</taxon>
        <taxon>Verrucomicrobiales</taxon>
        <taxon>Verrucomicrobiaceae</taxon>
        <taxon>Oceaniferula</taxon>
    </lineage>
</organism>
<dbReference type="PROSITE" id="PS51746">
    <property type="entry name" value="PPM_2"/>
    <property type="match status" value="1"/>
</dbReference>
<dbReference type="SMART" id="SM00331">
    <property type="entry name" value="PP2C_SIG"/>
    <property type="match status" value="1"/>
</dbReference>
<gene>
    <name evidence="2" type="ORF">JIN83_08400</name>
</gene>
<keyword evidence="3" id="KW-1185">Reference proteome</keyword>